<name>A0A2T8I9L2_9POAL</name>
<dbReference type="GO" id="GO:0016020">
    <property type="term" value="C:membrane"/>
    <property type="evidence" value="ECO:0007669"/>
    <property type="project" value="UniProtKB-SubCell"/>
</dbReference>
<feature type="transmembrane region" description="Helical" evidence="7">
    <location>
        <begin position="183"/>
        <end position="200"/>
    </location>
</feature>
<accession>A0A2T8I9L2</accession>
<dbReference type="Gramene" id="PVH34357">
    <property type="protein sequence ID" value="PVH34357"/>
    <property type="gene ID" value="PAHAL_8G205300"/>
</dbReference>
<keyword evidence="3" id="KW-0813">Transport</keyword>
<comment type="subcellular location">
    <subcellularLocation>
        <location evidence="1">Membrane</location>
        <topology evidence="1">Multi-pass membrane protein</topology>
    </subcellularLocation>
</comment>
<keyword evidence="5 7" id="KW-1133">Transmembrane helix</keyword>
<evidence type="ECO:0000256" key="1">
    <source>
        <dbReference type="ARBA" id="ARBA00004141"/>
    </source>
</evidence>
<dbReference type="InterPro" id="IPR030182">
    <property type="entry name" value="PUP_plant"/>
</dbReference>
<protein>
    <submittedName>
        <fullName evidence="8">Uncharacterized protein</fullName>
    </submittedName>
</protein>
<dbReference type="GO" id="GO:0005345">
    <property type="term" value="F:purine nucleobase transmembrane transporter activity"/>
    <property type="evidence" value="ECO:0007669"/>
    <property type="project" value="UniProtKB-ARBA"/>
</dbReference>
<feature type="transmembrane region" description="Helical" evidence="7">
    <location>
        <begin position="25"/>
        <end position="49"/>
    </location>
</feature>
<feature type="transmembrane region" description="Helical" evidence="7">
    <location>
        <begin position="87"/>
        <end position="108"/>
    </location>
</feature>
<evidence type="ECO:0000256" key="7">
    <source>
        <dbReference type="SAM" id="Phobius"/>
    </source>
</evidence>
<dbReference type="AlphaFoldDB" id="A0A2T8I9L2"/>
<proteinExistence type="inferred from homology"/>
<dbReference type="GO" id="GO:0015211">
    <property type="term" value="F:purine nucleoside transmembrane transporter activity"/>
    <property type="evidence" value="ECO:0007669"/>
    <property type="project" value="InterPro"/>
</dbReference>
<dbReference type="PANTHER" id="PTHR31376">
    <property type="entry name" value="OS09G0467300 PROTEIN-RELATED"/>
    <property type="match status" value="1"/>
</dbReference>
<evidence type="ECO:0000256" key="4">
    <source>
        <dbReference type="ARBA" id="ARBA00022692"/>
    </source>
</evidence>
<gene>
    <name evidence="8" type="ORF">PAHAL_8G205300</name>
</gene>
<reference evidence="8" key="1">
    <citation type="submission" date="2018-04" db="EMBL/GenBank/DDBJ databases">
        <title>WGS assembly of Panicum hallii.</title>
        <authorList>
            <person name="Lovell J."/>
            <person name="Jenkins J."/>
            <person name="Lowry D."/>
            <person name="Mamidi S."/>
            <person name="Sreedasyam A."/>
            <person name="Weng X."/>
            <person name="Barry K."/>
            <person name="Bonette J."/>
            <person name="Campitelli B."/>
            <person name="Daum C."/>
            <person name="Gordon S."/>
            <person name="Gould B."/>
            <person name="Lipzen A."/>
            <person name="Macqueen A."/>
            <person name="Palacio-Mejia J."/>
            <person name="Plott C."/>
            <person name="Shakirov E."/>
            <person name="Shu S."/>
            <person name="Yoshinaga Y."/>
            <person name="Zane M."/>
            <person name="Rokhsar D."/>
            <person name="Grimwood J."/>
            <person name="Schmutz J."/>
            <person name="Juenger T."/>
        </authorList>
    </citation>
    <scope>NUCLEOTIDE SEQUENCE [LARGE SCALE GENOMIC DNA]</scope>
    <source>
        <strain evidence="8">FIL2</strain>
    </source>
</reference>
<organism evidence="8">
    <name type="scientific">Panicum hallii</name>
    <dbReference type="NCBI Taxonomy" id="206008"/>
    <lineage>
        <taxon>Eukaryota</taxon>
        <taxon>Viridiplantae</taxon>
        <taxon>Streptophyta</taxon>
        <taxon>Embryophyta</taxon>
        <taxon>Tracheophyta</taxon>
        <taxon>Spermatophyta</taxon>
        <taxon>Magnoliopsida</taxon>
        <taxon>Liliopsida</taxon>
        <taxon>Poales</taxon>
        <taxon>Poaceae</taxon>
        <taxon>PACMAD clade</taxon>
        <taxon>Panicoideae</taxon>
        <taxon>Panicodae</taxon>
        <taxon>Paniceae</taxon>
        <taxon>Panicinae</taxon>
        <taxon>Panicum</taxon>
        <taxon>Panicum sect. Panicum</taxon>
    </lineage>
</organism>
<dbReference type="Proteomes" id="UP000243499">
    <property type="component" value="Chromosome 8"/>
</dbReference>
<dbReference type="EMBL" id="CM008053">
    <property type="protein sequence ID" value="PVH34357.1"/>
    <property type="molecule type" value="Genomic_DNA"/>
</dbReference>
<feature type="transmembrane region" description="Helical" evidence="7">
    <location>
        <begin position="61"/>
        <end position="80"/>
    </location>
</feature>
<keyword evidence="4 7" id="KW-0812">Transmembrane</keyword>
<comment type="similarity">
    <text evidence="2">Belongs to the purine permeases (TC 2.A.7.14) family.</text>
</comment>
<dbReference type="InterPro" id="IPR037185">
    <property type="entry name" value="EmrE-like"/>
</dbReference>
<dbReference type="SUPFAM" id="SSF103481">
    <property type="entry name" value="Multidrug resistance efflux transporter EmrE"/>
    <property type="match status" value="1"/>
</dbReference>
<dbReference type="Pfam" id="PF16913">
    <property type="entry name" value="PUNUT"/>
    <property type="match status" value="1"/>
</dbReference>
<evidence type="ECO:0000313" key="8">
    <source>
        <dbReference type="EMBL" id="PVH34357.1"/>
    </source>
</evidence>
<keyword evidence="6 7" id="KW-0472">Membrane</keyword>
<feature type="transmembrane region" description="Helical" evidence="7">
    <location>
        <begin position="153"/>
        <end position="171"/>
    </location>
</feature>
<dbReference type="PANTHER" id="PTHR31376:SF105">
    <property type="entry name" value="PURINE PERMEASE-RELATED"/>
    <property type="match status" value="1"/>
</dbReference>
<evidence type="ECO:0000256" key="2">
    <source>
        <dbReference type="ARBA" id="ARBA00006213"/>
    </source>
</evidence>
<feature type="transmembrane region" description="Helical" evidence="7">
    <location>
        <begin position="128"/>
        <end position="146"/>
    </location>
</feature>
<evidence type="ECO:0000256" key="3">
    <source>
        <dbReference type="ARBA" id="ARBA00022448"/>
    </source>
</evidence>
<evidence type="ECO:0000256" key="5">
    <source>
        <dbReference type="ARBA" id="ARBA00022989"/>
    </source>
</evidence>
<evidence type="ECO:0000256" key="6">
    <source>
        <dbReference type="ARBA" id="ARBA00023136"/>
    </source>
</evidence>
<sequence length="201" mass="21466">MDDDVEVARLDSPAPPARSKAMQRFLVVLNIVLLGVGTTAGQLVARLYYTKGGSRKWLSAWLQTGGWPLALIPLAASYAGRRARDRAAPVVLTPPRILLATAGLGLVLGADDFRYAYGLEFLPVSTSAILFATQLVFTVLFAFIIVRQRLTAATVNAVMLLTVGTVVLGLHVSSDRPPGVTKAKYWLGFALTLGAALLYGP</sequence>